<evidence type="ECO:0000256" key="12">
    <source>
        <dbReference type="ARBA" id="ARBA00037875"/>
    </source>
</evidence>
<dbReference type="AlphaFoldDB" id="A0AAE1LIH9"/>
<comment type="caution">
    <text evidence="20">The sequence shown here is derived from an EMBL/GenBank/DDBJ whole genome shotgun (WGS) entry which is preliminary data.</text>
</comment>
<dbReference type="EMBL" id="JAHWGI010000977">
    <property type="protein sequence ID" value="KAK3919312.1"/>
    <property type="molecule type" value="Genomic_DNA"/>
</dbReference>
<dbReference type="InterPro" id="IPR042855">
    <property type="entry name" value="V_SNARE_CC"/>
</dbReference>
<evidence type="ECO:0000256" key="16">
    <source>
        <dbReference type="SAM" id="Coils"/>
    </source>
</evidence>
<keyword evidence="15 16" id="KW-0175">Coiled coil</keyword>
<dbReference type="Proteomes" id="UP001219518">
    <property type="component" value="Unassembled WGS sequence"/>
</dbReference>
<evidence type="ECO:0000256" key="14">
    <source>
        <dbReference type="ARBA" id="ARBA00042194"/>
    </source>
</evidence>
<evidence type="ECO:0000256" key="3">
    <source>
        <dbReference type="ARBA" id="ARBA00022448"/>
    </source>
</evidence>
<feature type="domain" description="V-SNARE coiled-coil homology" evidence="19">
    <location>
        <begin position="139"/>
        <end position="206"/>
    </location>
</feature>
<dbReference type="CDD" id="cd14824">
    <property type="entry name" value="Longin"/>
    <property type="match status" value="1"/>
</dbReference>
<evidence type="ECO:0000256" key="6">
    <source>
        <dbReference type="ARBA" id="ARBA00022989"/>
    </source>
</evidence>
<feature type="transmembrane region" description="Helical" evidence="17">
    <location>
        <begin position="203"/>
        <end position="226"/>
    </location>
</feature>
<accession>A0AAE1LIH9</accession>
<reference evidence="20" key="2">
    <citation type="journal article" date="2023" name="BMC Genomics">
        <title>Pest status, molecular evolution, and epigenetic factors derived from the genome assembly of Frankliniella fusca, a thysanopteran phytovirus vector.</title>
        <authorList>
            <person name="Catto M.A."/>
            <person name="Labadie P.E."/>
            <person name="Jacobson A.L."/>
            <person name="Kennedy G.G."/>
            <person name="Srinivasan R."/>
            <person name="Hunt B.G."/>
        </authorList>
    </citation>
    <scope>NUCLEOTIDE SEQUENCE</scope>
    <source>
        <strain evidence="20">PL_HMW_Pooled</strain>
    </source>
</reference>
<sequence length="228" mass="26499">MARRPRLQITFSAIMNRGVILVSHQEEDNENLSENLQEIKEKLKNVEETSYEQMHTYNIPSCCPIHILLDKGIVFLCITKHSESEYLPFAFLRHVRDKFSEQPSLISRSYRAGEDEFDRDFRPVLVQILDDFNSGRADKLSQVEEQVEDVKQIMRDNVERIIDRGERLDDLLSKALGLESQGQEFRQQTHAVFVQARCRNLKMWLVIGVLFLIFLTVVVLFATGVIKS</sequence>
<dbReference type="PANTHER" id="PTHR21136">
    <property type="entry name" value="SNARE PROTEINS"/>
    <property type="match status" value="1"/>
</dbReference>
<evidence type="ECO:0000256" key="2">
    <source>
        <dbReference type="ARBA" id="ARBA00008025"/>
    </source>
</evidence>
<evidence type="ECO:0000256" key="9">
    <source>
        <dbReference type="ARBA" id="ARBA00037803"/>
    </source>
</evidence>
<keyword evidence="3" id="KW-0813">Transport</keyword>
<dbReference type="PANTHER" id="PTHR21136:SF168">
    <property type="entry name" value="VESICLE-ASSOCIATED MEMBRANE PROTEIN 9"/>
    <property type="match status" value="1"/>
</dbReference>
<dbReference type="PROSITE" id="PS50892">
    <property type="entry name" value="V_SNARE"/>
    <property type="match status" value="1"/>
</dbReference>
<keyword evidence="6 17" id="KW-1133">Transmembrane helix</keyword>
<evidence type="ECO:0000313" key="21">
    <source>
        <dbReference type="Proteomes" id="UP001219518"/>
    </source>
</evidence>
<evidence type="ECO:0000256" key="15">
    <source>
        <dbReference type="PROSITE-ProRule" id="PRU00290"/>
    </source>
</evidence>
<dbReference type="SUPFAM" id="SSF58038">
    <property type="entry name" value="SNARE fusion complex"/>
    <property type="match status" value="1"/>
</dbReference>
<dbReference type="SUPFAM" id="SSF64356">
    <property type="entry name" value="SNARE-like"/>
    <property type="match status" value="1"/>
</dbReference>
<evidence type="ECO:0000259" key="18">
    <source>
        <dbReference type="PROSITE" id="PS50859"/>
    </source>
</evidence>
<keyword evidence="21" id="KW-1185">Reference proteome</keyword>
<comment type="similarity">
    <text evidence="2">Belongs to the synaptobrevin family.</text>
</comment>
<keyword evidence="5" id="KW-0653">Protein transport</keyword>
<evidence type="ECO:0000259" key="19">
    <source>
        <dbReference type="PROSITE" id="PS50892"/>
    </source>
</evidence>
<evidence type="ECO:0000256" key="7">
    <source>
        <dbReference type="ARBA" id="ARBA00023136"/>
    </source>
</evidence>
<evidence type="ECO:0000256" key="10">
    <source>
        <dbReference type="ARBA" id="ARBA00037845"/>
    </source>
</evidence>
<evidence type="ECO:0000256" key="17">
    <source>
        <dbReference type="SAM" id="Phobius"/>
    </source>
</evidence>
<feature type="domain" description="Longin" evidence="18">
    <location>
        <begin position="1"/>
        <end position="125"/>
    </location>
</feature>
<evidence type="ECO:0000313" key="20">
    <source>
        <dbReference type="EMBL" id="KAK3919312.1"/>
    </source>
</evidence>
<evidence type="ECO:0000256" key="5">
    <source>
        <dbReference type="ARBA" id="ARBA00022927"/>
    </source>
</evidence>
<dbReference type="GO" id="GO:0005789">
    <property type="term" value="C:endoplasmic reticulum membrane"/>
    <property type="evidence" value="ECO:0007669"/>
    <property type="project" value="UniProtKB-SubCell"/>
</dbReference>
<dbReference type="InterPro" id="IPR010908">
    <property type="entry name" value="Longin_dom"/>
</dbReference>
<protein>
    <recommendedName>
        <fullName evidence="13">Vesicle-associated membrane protein 7</fullName>
    </recommendedName>
    <alternativeName>
        <fullName evidence="14">Synaptobrevin-like protein 1</fullName>
    </alternativeName>
</protein>
<dbReference type="GO" id="GO:0016192">
    <property type="term" value="P:vesicle-mediated transport"/>
    <property type="evidence" value="ECO:0007669"/>
    <property type="project" value="InterPro"/>
</dbReference>
<organism evidence="20 21">
    <name type="scientific">Frankliniella fusca</name>
    <dbReference type="NCBI Taxonomy" id="407009"/>
    <lineage>
        <taxon>Eukaryota</taxon>
        <taxon>Metazoa</taxon>
        <taxon>Ecdysozoa</taxon>
        <taxon>Arthropoda</taxon>
        <taxon>Hexapoda</taxon>
        <taxon>Insecta</taxon>
        <taxon>Pterygota</taxon>
        <taxon>Neoptera</taxon>
        <taxon>Paraneoptera</taxon>
        <taxon>Thysanoptera</taxon>
        <taxon>Terebrantia</taxon>
        <taxon>Thripoidea</taxon>
        <taxon>Thripidae</taxon>
        <taxon>Frankliniella</taxon>
    </lineage>
</organism>
<keyword evidence="4 17" id="KW-0812">Transmembrane</keyword>
<dbReference type="Pfam" id="PF00957">
    <property type="entry name" value="Synaptobrevin"/>
    <property type="match status" value="1"/>
</dbReference>
<dbReference type="GO" id="GO:0005794">
    <property type="term" value="C:Golgi apparatus"/>
    <property type="evidence" value="ECO:0007669"/>
    <property type="project" value="UniProtKB-SubCell"/>
</dbReference>
<dbReference type="InterPro" id="IPR001388">
    <property type="entry name" value="Synaptobrevin-like"/>
</dbReference>
<dbReference type="InterPro" id="IPR051097">
    <property type="entry name" value="Synaptobrevin-like_transport"/>
</dbReference>
<comment type="subcellular location">
    <subcellularLocation>
        <location evidence="12">Cytoplasmic vesicle</location>
        <location evidence="12">Phagosome membrane</location>
        <topology evidence="12">Single-pass type IV membrane protein</topology>
    </subcellularLocation>
    <subcellularLocation>
        <location evidence="9">Cytoplasmic vesicle</location>
        <location evidence="9">Secretory vesicle membrane</location>
        <topology evidence="9">Single-pass type IV membrane protein</topology>
    </subcellularLocation>
    <subcellularLocation>
        <location evidence="1">Endoplasmic reticulum membrane</location>
        <topology evidence="1">Single-pass type IV membrane protein</topology>
    </subcellularLocation>
    <subcellularLocation>
        <location evidence="8">Golgi apparatus</location>
        <location evidence="8">trans-Golgi network membrane</location>
        <topology evidence="8">Single-pass type IV membrane protein</topology>
    </subcellularLocation>
    <subcellularLocation>
        <location evidence="10">Late endosome membrane</location>
        <topology evidence="10">Single-pass type IV membrane protein</topology>
    </subcellularLocation>
    <subcellularLocation>
        <location evidence="11">Lysosome membrane</location>
        <topology evidence="11">Single-pass type IV membrane protein</topology>
    </subcellularLocation>
</comment>
<dbReference type="Gene3D" id="1.20.5.110">
    <property type="match status" value="1"/>
</dbReference>
<gene>
    <name evidence="20" type="ORF">KUF71_001130</name>
</gene>
<evidence type="ECO:0000256" key="11">
    <source>
        <dbReference type="ARBA" id="ARBA00037863"/>
    </source>
</evidence>
<dbReference type="GO" id="GO:0030670">
    <property type="term" value="C:phagocytic vesicle membrane"/>
    <property type="evidence" value="ECO:0007669"/>
    <property type="project" value="UniProtKB-SubCell"/>
</dbReference>
<dbReference type="CDD" id="cd15843">
    <property type="entry name" value="R-SNARE"/>
    <property type="match status" value="1"/>
</dbReference>
<evidence type="ECO:0000256" key="8">
    <source>
        <dbReference type="ARBA" id="ARBA00037801"/>
    </source>
</evidence>
<name>A0AAE1LIH9_9NEOP</name>
<dbReference type="GO" id="GO:0015031">
    <property type="term" value="P:protein transport"/>
    <property type="evidence" value="ECO:0007669"/>
    <property type="project" value="UniProtKB-KW"/>
</dbReference>
<evidence type="ECO:0000256" key="1">
    <source>
        <dbReference type="ARBA" id="ARBA00004163"/>
    </source>
</evidence>
<dbReference type="InterPro" id="IPR011012">
    <property type="entry name" value="Longin-like_dom_sf"/>
</dbReference>
<dbReference type="PRINTS" id="PR00219">
    <property type="entry name" value="SYNAPTOBREVN"/>
</dbReference>
<evidence type="ECO:0000256" key="4">
    <source>
        <dbReference type="ARBA" id="ARBA00022692"/>
    </source>
</evidence>
<reference evidence="20" key="1">
    <citation type="submission" date="2021-07" db="EMBL/GenBank/DDBJ databases">
        <authorList>
            <person name="Catto M.A."/>
            <person name="Jacobson A."/>
            <person name="Kennedy G."/>
            <person name="Labadie P."/>
            <person name="Hunt B.G."/>
            <person name="Srinivasan R."/>
        </authorList>
    </citation>
    <scope>NUCLEOTIDE SEQUENCE</scope>
    <source>
        <strain evidence="20">PL_HMW_Pooled</strain>
        <tissue evidence="20">Head</tissue>
    </source>
</reference>
<feature type="coiled-coil region" evidence="16">
    <location>
        <begin position="22"/>
        <end position="49"/>
    </location>
</feature>
<dbReference type="PROSITE" id="PS50859">
    <property type="entry name" value="LONGIN"/>
    <property type="match status" value="1"/>
</dbReference>
<dbReference type="GO" id="GO:0031902">
    <property type="term" value="C:late endosome membrane"/>
    <property type="evidence" value="ECO:0007669"/>
    <property type="project" value="UniProtKB-SubCell"/>
</dbReference>
<keyword evidence="7 17" id="KW-0472">Membrane</keyword>
<dbReference type="GO" id="GO:0030658">
    <property type="term" value="C:transport vesicle membrane"/>
    <property type="evidence" value="ECO:0007669"/>
    <property type="project" value="UniProtKB-SubCell"/>
</dbReference>
<dbReference type="GO" id="GO:0005765">
    <property type="term" value="C:lysosomal membrane"/>
    <property type="evidence" value="ECO:0007669"/>
    <property type="project" value="UniProtKB-SubCell"/>
</dbReference>
<evidence type="ECO:0000256" key="13">
    <source>
        <dbReference type="ARBA" id="ARBA00039269"/>
    </source>
</evidence>
<dbReference type="Pfam" id="PF13774">
    <property type="entry name" value="Longin"/>
    <property type="match status" value="1"/>
</dbReference>
<proteinExistence type="inferred from homology"/>
<dbReference type="Gene3D" id="3.30.450.50">
    <property type="entry name" value="Longin domain"/>
    <property type="match status" value="1"/>
</dbReference>